<dbReference type="AlphaFoldDB" id="A0A8S2PNA5"/>
<gene>
    <name evidence="2" type="ORF">SRO942_LOCUS27233</name>
</gene>
<comment type="caution">
    <text evidence="2">The sequence shown here is derived from an EMBL/GenBank/DDBJ whole genome shotgun (WGS) entry which is preliminary data.</text>
</comment>
<protein>
    <submittedName>
        <fullName evidence="2">Uncharacterized protein</fullName>
    </submittedName>
</protein>
<dbReference type="EMBL" id="CAJOBC010022329">
    <property type="protein sequence ID" value="CAF4055001.1"/>
    <property type="molecule type" value="Genomic_DNA"/>
</dbReference>
<reference evidence="2" key="1">
    <citation type="submission" date="2021-02" db="EMBL/GenBank/DDBJ databases">
        <authorList>
            <person name="Nowell W R."/>
        </authorList>
    </citation>
    <scope>NUCLEOTIDE SEQUENCE</scope>
</reference>
<proteinExistence type="predicted"/>
<feature type="compositionally biased region" description="Acidic residues" evidence="1">
    <location>
        <begin position="15"/>
        <end position="27"/>
    </location>
</feature>
<organism evidence="2 3">
    <name type="scientific">Didymodactylos carnosus</name>
    <dbReference type="NCBI Taxonomy" id="1234261"/>
    <lineage>
        <taxon>Eukaryota</taxon>
        <taxon>Metazoa</taxon>
        <taxon>Spiralia</taxon>
        <taxon>Gnathifera</taxon>
        <taxon>Rotifera</taxon>
        <taxon>Eurotatoria</taxon>
        <taxon>Bdelloidea</taxon>
        <taxon>Philodinida</taxon>
        <taxon>Philodinidae</taxon>
        <taxon>Didymodactylos</taxon>
    </lineage>
</organism>
<evidence type="ECO:0000313" key="3">
    <source>
        <dbReference type="Proteomes" id="UP000681722"/>
    </source>
</evidence>
<name>A0A8S2PNA5_9BILA</name>
<feature type="region of interest" description="Disordered" evidence="1">
    <location>
        <begin position="1"/>
        <end position="27"/>
    </location>
</feature>
<dbReference type="Proteomes" id="UP000681722">
    <property type="component" value="Unassembled WGS sequence"/>
</dbReference>
<evidence type="ECO:0000313" key="2">
    <source>
        <dbReference type="EMBL" id="CAF4055001.1"/>
    </source>
</evidence>
<evidence type="ECO:0000256" key="1">
    <source>
        <dbReference type="SAM" id="MobiDB-lite"/>
    </source>
</evidence>
<feature type="non-terminal residue" evidence="2">
    <location>
        <position position="1"/>
    </location>
</feature>
<accession>A0A8S2PNA5</accession>
<sequence length="27" mass="2799">NGVASTFVGGLTLSSDDDEELEDEELG</sequence>